<sequence length="217" mass="24577">MKEKTILVKQNPILKVVILGNSNVGKSCLMNRFVSNSFSEQTLHTLGVEFLQKDLDVNGIIYTLQIWDTAGQERFRTLRTPFYRGTDICLLTFAVDDVQSFKTVESWKKEFLQYSRTTDVNFPFVVVATKVDLQDRVVSKDEADEWCSEYLNAPYVETSSKTDMNIETAFTLAVEVWASIERTPELKLSHTNLVKLSRPINGNAACPTAEIVSSKCC</sequence>
<evidence type="ECO:0000256" key="6">
    <source>
        <dbReference type="ARBA" id="ARBA00022448"/>
    </source>
</evidence>
<comment type="cofactor">
    <cofactor evidence="1">
        <name>Mg(2+)</name>
        <dbReference type="ChEBI" id="CHEBI:18420"/>
    </cofactor>
</comment>
<dbReference type="InterPro" id="IPR005225">
    <property type="entry name" value="Small_GTP-bd"/>
</dbReference>
<dbReference type="SMART" id="SM00175">
    <property type="entry name" value="RAB"/>
    <property type="match status" value="1"/>
</dbReference>
<protein>
    <recommendedName>
        <fullName evidence="5">small monomeric GTPase</fullName>
        <ecNumber evidence="5">3.6.5.2</ecNumber>
    </recommendedName>
</protein>
<dbReference type="GO" id="GO:0015031">
    <property type="term" value="P:protein transport"/>
    <property type="evidence" value="ECO:0007669"/>
    <property type="project" value="UniProtKB-KW"/>
</dbReference>
<dbReference type="SUPFAM" id="SSF52540">
    <property type="entry name" value="P-loop containing nucleoside triphosphate hydrolases"/>
    <property type="match status" value="1"/>
</dbReference>
<dbReference type="EC" id="3.6.5.2" evidence="5"/>
<dbReference type="FunFam" id="3.40.50.300:FF:000360">
    <property type="entry name" value="RAB9B, member RAS oncogene family"/>
    <property type="match status" value="1"/>
</dbReference>
<dbReference type="Gene3D" id="3.40.50.300">
    <property type="entry name" value="P-loop containing nucleotide triphosphate hydrolases"/>
    <property type="match status" value="1"/>
</dbReference>
<evidence type="ECO:0000256" key="12">
    <source>
        <dbReference type="ARBA" id="ARBA00023134"/>
    </source>
</evidence>
<evidence type="ECO:0000256" key="16">
    <source>
        <dbReference type="ARBA" id="ARBA00023329"/>
    </source>
</evidence>
<keyword evidence="14" id="KW-0449">Lipoprotein</keyword>
<dbReference type="PRINTS" id="PR00449">
    <property type="entry name" value="RASTRNSFRMNG"/>
</dbReference>
<evidence type="ECO:0000313" key="18">
    <source>
        <dbReference type="EMBL" id="CAH1724726.1"/>
    </source>
</evidence>
<accession>A0A9P0J0H4</accession>
<dbReference type="SMART" id="SM00176">
    <property type="entry name" value="RAN"/>
    <property type="match status" value="1"/>
</dbReference>
<evidence type="ECO:0000256" key="7">
    <source>
        <dbReference type="ARBA" id="ARBA00022475"/>
    </source>
</evidence>
<keyword evidence="19" id="KW-1185">Reference proteome</keyword>
<dbReference type="GO" id="GO:0005886">
    <property type="term" value="C:plasma membrane"/>
    <property type="evidence" value="ECO:0007669"/>
    <property type="project" value="UniProtKB-SubCell"/>
</dbReference>
<dbReference type="GO" id="GO:0005770">
    <property type="term" value="C:late endosome"/>
    <property type="evidence" value="ECO:0007669"/>
    <property type="project" value="TreeGrafter"/>
</dbReference>
<comment type="subcellular location">
    <subcellularLocation>
        <location evidence="2">Cell membrane</location>
        <topology evidence="2">Lipid-anchor</topology>
    </subcellularLocation>
    <subcellularLocation>
        <location evidence="3">Cytoplasmic vesicle</location>
        <location evidence="3">Phagosome membrane</location>
        <topology evidence="3">Lipid-anchor</topology>
        <orientation evidence="3">Cytoplasmic side</orientation>
    </subcellularLocation>
</comment>
<keyword evidence="16" id="KW-0968">Cytoplasmic vesicle</keyword>
<reference evidence="18" key="1">
    <citation type="submission" date="2022-02" db="EMBL/GenBank/DDBJ databases">
        <authorList>
            <person name="King R."/>
        </authorList>
    </citation>
    <scope>NUCLEOTIDE SEQUENCE</scope>
</reference>
<evidence type="ECO:0000256" key="4">
    <source>
        <dbReference type="ARBA" id="ARBA00006270"/>
    </source>
</evidence>
<keyword evidence="15" id="KW-0636">Prenylation</keyword>
<evidence type="ECO:0000256" key="17">
    <source>
        <dbReference type="ARBA" id="ARBA00047660"/>
    </source>
</evidence>
<evidence type="ECO:0000256" key="9">
    <source>
        <dbReference type="ARBA" id="ARBA00022741"/>
    </source>
</evidence>
<evidence type="ECO:0000256" key="14">
    <source>
        <dbReference type="ARBA" id="ARBA00023288"/>
    </source>
</evidence>
<gene>
    <name evidence="18" type="ORF">APHIGO_LOCUS5967</name>
</gene>
<keyword evidence="10" id="KW-0378">Hydrolase</keyword>
<dbReference type="PANTHER" id="PTHR47981">
    <property type="entry name" value="RAB FAMILY"/>
    <property type="match status" value="1"/>
</dbReference>
<evidence type="ECO:0000256" key="1">
    <source>
        <dbReference type="ARBA" id="ARBA00001946"/>
    </source>
</evidence>
<dbReference type="PROSITE" id="PS51419">
    <property type="entry name" value="RAB"/>
    <property type="match status" value="1"/>
</dbReference>
<dbReference type="SMART" id="SM00174">
    <property type="entry name" value="RHO"/>
    <property type="match status" value="1"/>
</dbReference>
<proteinExistence type="inferred from homology"/>
<keyword evidence="13" id="KW-0472">Membrane</keyword>
<keyword evidence="9" id="KW-0547">Nucleotide-binding</keyword>
<evidence type="ECO:0000256" key="8">
    <source>
        <dbReference type="ARBA" id="ARBA00022553"/>
    </source>
</evidence>
<dbReference type="OrthoDB" id="1436450at2759"/>
<evidence type="ECO:0000256" key="3">
    <source>
        <dbReference type="ARBA" id="ARBA00004616"/>
    </source>
</evidence>
<dbReference type="GO" id="GO:0003925">
    <property type="term" value="F:G protein activity"/>
    <property type="evidence" value="ECO:0007669"/>
    <property type="project" value="UniProtKB-EC"/>
</dbReference>
<evidence type="ECO:0000256" key="10">
    <source>
        <dbReference type="ARBA" id="ARBA00022801"/>
    </source>
</evidence>
<keyword evidence="7" id="KW-1003">Cell membrane</keyword>
<reference evidence="18" key="2">
    <citation type="submission" date="2022-10" db="EMBL/GenBank/DDBJ databases">
        <authorList>
            <consortium name="ENA_rothamsted_submissions"/>
            <consortium name="culmorum"/>
            <person name="King R."/>
        </authorList>
    </citation>
    <scope>NUCLEOTIDE SEQUENCE</scope>
</reference>
<dbReference type="Proteomes" id="UP001154329">
    <property type="component" value="Chromosome 2"/>
</dbReference>
<evidence type="ECO:0000256" key="15">
    <source>
        <dbReference type="ARBA" id="ARBA00023289"/>
    </source>
</evidence>
<keyword evidence="6" id="KW-0813">Transport</keyword>
<dbReference type="EMBL" id="OU899035">
    <property type="protein sequence ID" value="CAH1724726.1"/>
    <property type="molecule type" value="Genomic_DNA"/>
</dbReference>
<dbReference type="PROSITE" id="PS51420">
    <property type="entry name" value="RHO"/>
    <property type="match status" value="1"/>
</dbReference>
<organism evidence="18 19">
    <name type="scientific">Aphis gossypii</name>
    <name type="common">Cotton aphid</name>
    <dbReference type="NCBI Taxonomy" id="80765"/>
    <lineage>
        <taxon>Eukaryota</taxon>
        <taxon>Metazoa</taxon>
        <taxon>Ecdysozoa</taxon>
        <taxon>Arthropoda</taxon>
        <taxon>Hexapoda</taxon>
        <taxon>Insecta</taxon>
        <taxon>Pterygota</taxon>
        <taxon>Neoptera</taxon>
        <taxon>Paraneoptera</taxon>
        <taxon>Hemiptera</taxon>
        <taxon>Sternorrhyncha</taxon>
        <taxon>Aphidomorpha</taxon>
        <taxon>Aphidoidea</taxon>
        <taxon>Aphididae</taxon>
        <taxon>Aphidini</taxon>
        <taxon>Aphis</taxon>
        <taxon>Aphis</taxon>
    </lineage>
</organism>
<dbReference type="NCBIfam" id="TIGR00231">
    <property type="entry name" value="small_GTP"/>
    <property type="match status" value="1"/>
</dbReference>
<dbReference type="InterPro" id="IPR027417">
    <property type="entry name" value="P-loop_NTPase"/>
</dbReference>
<dbReference type="PROSITE" id="PS51421">
    <property type="entry name" value="RAS"/>
    <property type="match status" value="1"/>
</dbReference>
<keyword evidence="11" id="KW-0653">Protein transport</keyword>
<dbReference type="GO" id="GO:0005764">
    <property type="term" value="C:lysosome"/>
    <property type="evidence" value="ECO:0007669"/>
    <property type="project" value="TreeGrafter"/>
</dbReference>
<evidence type="ECO:0000313" key="19">
    <source>
        <dbReference type="Proteomes" id="UP001154329"/>
    </source>
</evidence>
<keyword evidence="12" id="KW-0342">GTP-binding</keyword>
<dbReference type="Pfam" id="PF00071">
    <property type="entry name" value="Ras"/>
    <property type="match status" value="1"/>
</dbReference>
<dbReference type="GO" id="GO:0005829">
    <property type="term" value="C:cytosol"/>
    <property type="evidence" value="ECO:0007669"/>
    <property type="project" value="GOC"/>
</dbReference>
<keyword evidence="8" id="KW-0597">Phosphoprotein</keyword>
<dbReference type="GO" id="GO:0005525">
    <property type="term" value="F:GTP binding"/>
    <property type="evidence" value="ECO:0007669"/>
    <property type="project" value="UniProtKB-KW"/>
</dbReference>
<evidence type="ECO:0000256" key="5">
    <source>
        <dbReference type="ARBA" id="ARBA00011984"/>
    </source>
</evidence>
<dbReference type="SMART" id="SM00173">
    <property type="entry name" value="RAS"/>
    <property type="match status" value="1"/>
</dbReference>
<dbReference type="GO" id="GO:0042147">
    <property type="term" value="P:retrograde transport, endosome to Golgi"/>
    <property type="evidence" value="ECO:0007669"/>
    <property type="project" value="TreeGrafter"/>
</dbReference>
<dbReference type="GO" id="GO:0030670">
    <property type="term" value="C:phagocytic vesicle membrane"/>
    <property type="evidence" value="ECO:0007669"/>
    <property type="project" value="UniProtKB-SubCell"/>
</dbReference>
<dbReference type="InterPro" id="IPR001806">
    <property type="entry name" value="Small_GTPase"/>
</dbReference>
<evidence type="ECO:0000256" key="11">
    <source>
        <dbReference type="ARBA" id="ARBA00022927"/>
    </source>
</evidence>
<comment type="similarity">
    <text evidence="4">Belongs to the small GTPase superfamily. Rab family.</text>
</comment>
<dbReference type="AlphaFoldDB" id="A0A9P0J0H4"/>
<evidence type="ECO:0000256" key="2">
    <source>
        <dbReference type="ARBA" id="ARBA00004193"/>
    </source>
</evidence>
<evidence type="ECO:0000256" key="13">
    <source>
        <dbReference type="ARBA" id="ARBA00023136"/>
    </source>
</evidence>
<dbReference type="PANTHER" id="PTHR47981:SF1">
    <property type="entry name" value="RE17845P"/>
    <property type="match status" value="1"/>
</dbReference>
<comment type="catalytic activity">
    <reaction evidence="17">
        <text>GTP + H2O = GDP + phosphate + H(+)</text>
        <dbReference type="Rhea" id="RHEA:19669"/>
        <dbReference type="ChEBI" id="CHEBI:15377"/>
        <dbReference type="ChEBI" id="CHEBI:15378"/>
        <dbReference type="ChEBI" id="CHEBI:37565"/>
        <dbReference type="ChEBI" id="CHEBI:43474"/>
        <dbReference type="ChEBI" id="CHEBI:58189"/>
        <dbReference type="EC" id="3.6.5.2"/>
    </reaction>
    <physiologicalReaction direction="left-to-right" evidence="17">
        <dbReference type="Rhea" id="RHEA:19670"/>
    </physiologicalReaction>
</comment>
<name>A0A9P0J0H4_APHGO</name>